<dbReference type="InterPro" id="IPR013120">
    <property type="entry name" value="FAR_NAD-bd"/>
</dbReference>
<comment type="caution">
    <text evidence="6">The sequence shown here is derived from an EMBL/GenBank/DDBJ whole genome shotgun (WGS) entry which is preliminary data.</text>
</comment>
<dbReference type="InterPro" id="IPR020459">
    <property type="entry name" value="AMP-binding"/>
</dbReference>
<comment type="similarity">
    <text evidence="1">Belongs to the ATP-dependent AMP-binding enzyme family.</text>
</comment>
<dbReference type="SUPFAM" id="SSF56801">
    <property type="entry name" value="Acetyl-CoA synthetase-like"/>
    <property type="match status" value="1"/>
</dbReference>
<organism evidence="6 7">
    <name type="scientific">Paenibacillus aurantiacus</name>
    <dbReference type="NCBI Taxonomy" id="1936118"/>
    <lineage>
        <taxon>Bacteria</taxon>
        <taxon>Bacillati</taxon>
        <taxon>Bacillota</taxon>
        <taxon>Bacilli</taxon>
        <taxon>Bacillales</taxon>
        <taxon>Paenibacillaceae</taxon>
        <taxon>Paenibacillus</taxon>
    </lineage>
</organism>
<dbReference type="InterPro" id="IPR020845">
    <property type="entry name" value="AMP-binding_CS"/>
</dbReference>
<dbReference type="PIRSF" id="PIRSF001617">
    <property type="entry name" value="Alpha-AR"/>
    <property type="match status" value="1"/>
</dbReference>
<evidence type="ECO:0000313" key="6">
    <source>
        <dbReference type="EMBL" id="MFB9326744.1"/>
    </source>
</evidence>
<dbReference type="InterPro" id="IPR010080">
    <property type="entry name" value="Thioester_reductase-like_dom"/>
</dbReference>
<gene>
    <name evidence="6" type="ORF">ACFFSY_12535</name>
</gene>
<dbReference type="InterPro" id="IPR010071">
    <property type="entry name" value="AA_adenyl_dom"/>
</dbReference>
<accession>A0ABV5KNE2</accession>
<dbReference type="InterPro" id="IPR045851">
    <property type="entry name" value="AMP-bd_C_sf"/>
</dbReference>
<dbReference type="Pfam" id="PF00501">
    <property type="entry name" value="AMP-binding"/>
    <property type="match status" value="1"/>
</dbReference>
<dbReference type="Gene3D" id="3.30.300.30">
    <property type="match status" value="1"/>
</dbReference>
<dbReference type="Gene3D" id="3.40.50.720">
    <property type="entry name" value="NAD(P)-binding Rossmann-like Domain"/>
    <property type="match status" value="1"/>
</dbReference>
<dbReference type="EMBL" id="JBHMDO010000022">
    <property type="protein sequence ID" value="MFB9326744.1"/>
    <property type="molecule type" value="Genomic_DNA"/>
</dbReference>
<evidence type="ECO:0000313" key="7">
    <source>
        <dbReference type="Proteomes" id="UP001589747"/>
    </source>
</evidence>
<dbReference type="Gene3D" id="3.40.50.980">
    <property type="match status" value="2"/>
</dbReference>
<evidence type="ECO:0000256" key="1">
    <source>
        <dbReference type="ARBA" id="ARBA00006432"/>
    </source>
</evidence>
<dbReference type="Pfam" id="PF07993">
    <property type="entry name" value="NAD_binding_4"/>
    <property type="match status" value="1"/>
</dbReference>
<dbReference type="Proteomes" id="UP001589747">
    <property type="component" value="Unassembled WGS sequence"/>
</dbReference>
<dbReference type="PROSITE" id="PS00012">
    <property type="entry name" value="PHOSPHOPANTETHEINE"/>
    <property type="match status" value="1"/>
</dbReference>
<dbReference type="InterPro" id="IPR025110">
    <property type="entry name" value="AMP-bd_C"/>
</dbReference>
<dbReference type="Pfam" id="PF13193">
    <property type="entry name" value="AMP-binding_C"/>
    <property type="match status" value="1"/>
</dbReference>
<dbReference type="NCBIfam" id="TIGR01746">
    <property type="entry name" value="Thioester-redct"/>
    <property type="match status" value="1"/>
</dbReference>
<keyword evidence="4" id="KW-0045">Antibiotic biosynthesis</keyword>
<dbReference type="InterPro" id="IPR036736">
    <property type="entry name" value="ACP-like_sf"/>
</dbReference>
<dbReference type="NCBIfam" id="TIGR01733">
    <property type="entry name" value="AA-adenyl-dom"/>
    <property type="match status" value="1"/>
</dbReference>
<evidence type="ECO:0000256" key="2">
    <source>
        <dbReference type="ARBA" id="ARBA00022450"/>
    </source>
</evidence>
<dbReference type="RefSeq" id="WP_377494325.1">
    <property type="nucleotide sequence ID" value="NZ_JBHMDO010000022.1"/>
</dbReference>
<keyword evidence="2" id="KW-0596">Phosphopantetheine</keyword>
<sequence length="1239" mass="135486">MMLTSAAAPSSQEDSPVLNIPLDMPPHARQYRYAEAAYVPSEQTLALAGARLGSDDNLAYMATTVYAALMYRLSGGEEELHLGAALHDGLPVWLSLDLSGEGHTFNSLYQAIPGRLLSGEAPAGRHAFATTFRMNANQAAVLPHANEMLFAELHLEPASWRIVFGYDESLLTKQTVERYIGMYERLFLAALDDPQAVIGSVDLLSKEEHALYERFNATVAEYTRGATIHQVFERMAEAYGARTAIFTDEERYTYASLNERANQVARLLLGSGLRKGEFVTIFMERSLSTIVSLLGVLKAGGVYVPVDPEHPEDRIRYIIGDTASPYVLTNARYEAKAKTLCETLPSVKAILPIDNGELTRLSTDNVDAGVQPDDLAYVIYTSGSTGKPKGVLIAHEGVVNLGAMIGREYAITEADILTQFATFSFDASVWETFGALLNGAALHLLGAEERISVEAFAQAVERIQATVIIVLPTVFFNEVAAHLSEEGFARMASIRSIMTAGEALYGEQVRILQRRLSPNVGIYNLYGPTECTVCATMYRINGPVAEDVTHIPIGTPISNYQVYVVGPDRSLCPVGVPGELYISTVGIARGYLNQPDKTAAAFVANPFAEGEVAYRSGDIVKLRADGQLEYVGRRDAQVKIRGHRIEIGAIEDTLAKHPDVHTAAVIARKEPSGQTMLVSFYTSKDGQPLAAAKLAALLHESLPPYYVPKKFVQLETMPLSPSGKVERKLLAGYALPEEEQEQGGEAIILTPTQSKIADAWRSVLGLKRVEPDTNFFEAGGNSLDIIHVLVQLKPHFPHLVIGDLFQYQTLSSLAAYAEETASSAAPLPQQTTGVQTYERLRELPVNHAGMAPRSVLAAPVPQNILLTGATGYLGSHLLYDLLTTTDTTIIALVRGATHQAAMERLNDVMTMYFGPSVLWLMNGRVHVIESDLEQPELGLSPVEMRLLPRQIDAIIHAAADVRHFGDARKFERTNVASTVELLKLLDASHRIHFHYVSTISVPESLAQSGQWEQVVASNELAKELRVDNVYSSSKLEAEKLVMAAGERGLPITIHRPGNLTCHSGTGRFQRNIESNAFYQLIKAMLLLGKAPTADWHVDFTPIDYASAAITRLALMPETEGQVFHIVNPQQILYTDLVQMIRDCGYTVELMSMQAYTEWLLDASIPKDPEGLRIAMSQLGGDGAQDSPLVYDCANAAAFLKETTVACPPVDQAFVKRMIDYAVSIGYFPPVPKRVAQLSL</sequence>
<dbReference type="SUPFAM" id="SSF51735">
    <property type="entry name" value="NAD(P)-binding Rossmann-fold domains"/>
    <property type="match status" value="1"/>
</dbReference>
<dbReference type="SUPFAM" id="SSF47336">
    <property type="entry name" value="ACP-like"/>
    <property type="match status" value="1"/>
</dbReference>
<dbReference type="CDD" id="cd05930">
    <property type="entry name" value="A_NRPS"/>
    <property type="match status" value="1"/>
</dbReference>
<evidence type="ECO:0000259" key="5">
    <source>
        <dbReference type="PROSITE" id="PS50075"/>
    </source>
</evidence>
<dbReference type="Gene3D" id="2.30.38.10">
    <property type="entry name" value="Luciferase, Domain 3"/>
    <property type="match status" value="1"/>
</dbReference>
<evidence type="ECO:0000256" key="3">
    <source>
        <dbReference type="ARBA" id="ARBA00022553"/>
    </source>
</evidence>
<dbReference type="PRINTS" id="PR00154">
    <property type="entry name" value="AMPBINDING"/>
</dbReference>
<proteinExistence type="inferred from homology"/>
<dbReference type="InterPro" id="IPR000873">
    <property type="entry name" value="AMP-dep_synth/lig_dom"/>
</dbReference>
<dbReference type="InterPro" id="IPR006162">
    <property type="entry name" value="Ppantetheine_attach_site"/>
</dbReference>
<dbReference type="PROSITE" id="PS00455">
    <property type="entry name" value="AMP_BINDING"/>
    <property type="match status" value="1"/>
</dbReference>
<dbReference type="InterPro" id="IPR036291">
    <property type="entry name" value="NAD(P)-bd_dom_sf"/>
</dbReference>
<feature type="domain" description="Carrier" evidence="5">
    <location>
        <begin position="747"/>
        <end position="821"/>
    </location>
</feature>
<dbReference type="PROSITE" id="PS50075">
    <property type="entry name" value="CARRIER"/>
    <property type="match status" value="1"/>
</dbReference>
<reference evidence="6 7" key="1">
    <citation type="submission" date="2024-09" db="EMBL/GenBank/DDBJ databases">
        <authorList>
            <person name="Sun Q."/>
            <person name="Mori K."/>
        </authorList>
    </citation>
    <scope>NUCLEOTIDE SEQUENCE [LARGE SCALE GENOMIC DNA]</scope>
    <source>
        <strain evidence="6 7">TISTR 2452</strain>
    </source>
</reference>
<keyword evidence="3" id="KW-0597">Phosphoprotein</keyword>
<dbReference type="Gene3D" id="3.30.559.30">
    <property type="entry name" value="Nonribosomal peptide synthetase, condensation domain"/>
    <property type="match status" value="1"/>
</dbReference>
<dbReference type="PANTHER" id="PTHR44845:SF7">
    <property type="entry name" value="PLIPASTATIN SYNTHASE SUBUNIT D"/>
    <property type="match status" value="1"/>
</dbReference>
<keyword evidence="7" id="KW-1185">Reference proteome</keyword>
<dbReference type="PANTHER" id="PTHR44845">
    <property type="entry name" value="CARRIER DOMAIN-CONTAINING PROTEIN"/>
    <property type="match status" value="1"/>
</dbReference>
<name>A0ABV5KNE2_9BACL</name>
<evidence type="ECO:0000256" key="4">
    <source>
        <dbReference type="ARBA" id="ARBA00023194"/>
    </source>
</evidence>
<dbReference type="InterPro" id="IPR009081">
    <property type="entry name" value="PP-bd_ACP"/>
</dbReference>
<dbReference type="Pfam" id="PF00550">
    <property type="entry name" value="PP-binding"/>
    <property type="match status" value="1"/>
</dbReference>
<protein>
    <submittedName>
        <fullName evidence="6">Amino acid adenylation domain-containing protein</fullName>
    </submittedName>
</protein>
<dbReference type="Gene3D" id="1.10.1200.10">
    <property type="entry name" value="ACP-like"/>
    <property type="match status" value="1"/>
</dbReference>